<organism evidence="4">
    <name type="scientific">Timema shepardi</name>
    <name type="common">Walking stick</name>
    <dbReference type="NCBI Taxonomy" id="629360"/>
    <lineage>
        <taxon>Eukaryota</taxon>
        <taxon>Metazoa</taxon>
        <taxon>Ecdysozoa</taxon>
        <taxon>Arthropoda</taxon>
        <taxon>Hexapoda</taxon>
        <taxon>Insecta</taxon>
        <taxon>Pterygota</taxon>
        <taxon>Neoptera</taxon>
        <taxon>Polyneoptera</taxon>
        <taxon>Phasmatodea</taxon>
        <taxon>Timematodea</taxon>
        <taxon>Timematoidea</taxon>
        <taxon>Timematidae</taxon>
        <taxon>Timema</taxon>
    </lineage>
</organism>
<evidence type="ECO:0000256" key="2">
    <source>
        <dbReference type="SAM" id="MobiDB-lite"/>
    </source>
</evidence>
<dbReference type="InterPro" id="IPR007889">
    <property type="entry name" value="HTH_Psq"/>
</dbReference>
<feature type="domain" description="HTH psq-type" evidence="3">
    <location>
        <begin position="49"/>
        <end position="81"/>
    </location>
</feature>
<reference evidence="4" key="1">
    <citation type="submission" date="2020-11" db="EMBL/GenBank/DDBJ databases">
        <authorList>
            <person name="Tran Van P."/>
        </authorList>
    </citation>
    <scope>NUCLEOTIDE SEQUENCE</scope>
</reference>
<dbReference type="InterPro" id="IPR009057">
    <property type="entry name" value="Homeodomain-like_sf"/>
</dbReference>
<protein>
    <recommendedName>
        <fullName evidence="3">HTH psq-type domain-containing protein</fullName>
    </recommendedName>
</protein>
<dbReference type="SUPFAM" id="SSF46689">
    <property type="entry name" value="Homeodomain-like"/>
    <property type="match status" value="1"/>
</dbReference>
<dbReference type="GO" id="GO:0003677">
    <property type="term" value="F:DNA binding"/>
    <property type="evidence" value="ECO:0007669"/>
    <property type="project" value="InterPro"/>
</dbReference>
<dbReference type="Gene3D" id="1.10.10.60">
    <property type="entry name" value="Homeodomain-like"/>
    <property type="match status" value="1"/>
</dbReference>
<sequence>MLGQSSSTRQARIANYATEAGFILLVLKMPKAQLNRPNKNSKRQTWIQEKMAEAVSMVRDKKKMGLKKAAKFYEVPKTTLRTLSLQADFHPEQFVKKTLDADFIAADNAAIENAPNDVMMPQTPGSSSISVTPKSQITPSITSTTPNTSSRPESSGGVSSVSPRDIVPIPQPKKEKIKQRQETELF</sequence>
<gene>
    <name evidence="4" type="ORF">TSIB3V08_LOCUS3360</name>
</gene>
<name>A0A7R9FYF4_TIMSH</name>
<dbReference type="AlphaFoldDB" id="A0A7R9FYF4"/>
<accession>A0A7R9FYF4</accession>
<comment type="subcellular location">
    <subcellularLocation>
        <location evidence="1">Nucleus</location>
    </subcellularLocation>
</comment>
<evidence type="ECO:0000313" key="4">
    <source>
        <dbReference type="EMBL" id="CAD7259148.1"/>
    </source>
</evidence>
<dbReference type="EMBL" id="OC001115">
    <property type="protein sequence ID" value="CAD7259148.1"/>
    <property type="molecule type" value="Genomic_DNA"/>
</dbReference>
<dbReference type="Pfam" id="PF05225">
    <property type="entry name" value="HTH_psq"/>
    <property type="match status" value="1"/>
</dbReference>
<evidence type="ECO:0000259" key="3">
    <source>
        <dbReference type="Pfam" id="PF05225"/>
    </source>
</evidence>
<proteinExistence type="predicted"/>
<feature type="compositionally biased region" description="Basic and acidic residues" evidence="2">
    <location>
        <begin position="172"/>
        <end position="186"/>
    </location>
</feature>
<feature type="compositionally biased region" description="Low complexity" evidence="2">
    <location>
        <begin position="132"/>
        <end position="168"/>
    </location>
</feature>
<feature type="region of interest" description="Disordered" evidence="2">
    <location>
        <begin position="115"/>
        <end position="186"/>
    </location>
</feature>
<dbReference type="GO" id="GO:0005634">
    <property type="term" value="C:nucleus"/>
    <property type="evidence" value="ECO:0007669"/>
    <property type="project" value="UniProtKB-SubCell"/>
</dbReference>
<evidence type="ECO:0000256" key="1">
    <source>
        <dbReference type="ARBA" id="ARBA00004123"/>
    </source>
</evidence>